<feature type="region of interest" description="Disordered" evidence="1">
    <location>
        <begin position="23"/>
        <end position="268"/>
    </location>
</feature>
<protein>
    <submittedName>
        <fullName evidence="2">Uncharacterized protein</fullName>
    </submittedName>
</protein>
<feature type="compositionally biased region" description="Basic and acidic residues" evidence="1">
    <location>
        <begin position="160"/>
        <end position="179"/>
    </location>
</feature>
<keyword evidence="3" id="KW-1185">Reference proteome</keyword>
<feature type="compositionally biased region" description="Polar residues" evidence="1">
    <location>
        <begin position="30"/>
        <end position="39"/>
    </location>
</feature>
<feature type="compositionally biased region" description="Basic and acidic residues" evidence="1">
    <location>
        <begin position="507"/>
        <end position="520"/>
    </location>
</feature>
<name>A0AAD8IWX0_9APIA</name>
<evidence type="ECO:0000256" key="1">
    <source>
        <dbReference type="SAM" id="MobiDB-lite"/>
    </source>
</evidence>
<feature type="region of interest" description="Disordered" evidence="1">
    <location>
        <begin position="496"/>
        <end position="549"/>
    </location>
</feature>
<comment type="caution">
    <text evidence="2">The sequence shown here is derived from an EMBL/GenBank/DDBJ whole genome shotgun (WGS) entry which is preliminary data.</text>
</comment>
<evidence type="ECO:0000313" key="3">
    <source>
        <dbReference type="Proteomes" id="UP001237642"/>
    </source>
</evidence>
<evidence type="ECO:0000313" key="2">
    <source>
        <dbReference type="EMBL" id="KAK1393455.1"/>
    </source>
</evidence>
<dbReference type="Proteomes" id="UP001237642">
    <property type="component" value="Unassembled WGS sequence"/>
</dbReference>
<feature type="region of interest" description="Disordered" evidence="1">
    <location>
        <begin position="593"/>
        <end position="613"/>
    </location>
</feature>
<feature type="compositionally biased region" description="Basic and acidic residues" evidence="1">
    <location>
        <begin position="596"/>
        <end position="613"/>
    </location>
</feature>
<reference evidence="2" key="2">
    <citation type="submission" date="2023-05" db="EMBL/GenBank/DDBJ databases">
        <authorList>
            <person name="Schelkunov M.I."/>
        </authorList>
    </citation>
    <scope>NUCLEOTIDE SEQUENCE</scope>
    <source>
        <strain evidence="2">Hsosn_3</strain>
        <tissue evidence="2">Leaf</tissue>
    </source>
</reference>
<gene>
    <name evidence="2" type="ORF">POM88_012511</name>
</gene>
<feature type="compositionally biased region" description="Polar residues" evidence="1">
    <location>
        <begin position="126"/>
        <end position="140"/>
    </location>
</feature>
<feature type="compositionally biased region" description="Low complexity" evidence="1">
    <location>
        <begin position="187"/>
        <end position="205"/>
    </location>
</feature>
<feature type="region of interest" description="Disordered" evidence="1">
    <location>
        <begin position="440"/>
        <end position="484"/>
    </location>
</feature>
<dbReference type="AlphaFoldDB" id="A0AAD8IWX0"/>
<organism evidence="2 3">
    <name type="scientific">Heracleum sosnowskyi</name>
    <dbReference type="NCBI Taxonomy" id="360622"/>
    <lineage>
        <taxon>Eukaryota</taxon>
        <taxon>Viridiplantae</taxon>
        <taxon>Streptophyta</taxon>
        <taxon>Embryophyta</taxon>
        <taxon>Tracheophyta</taxon>
        <taxon>Spermatophyta</taxon>
        <taxon>Magnoliopsida</taxon>
        <taxon>eudicotyledons</taxon>
        <taxon>Gunneridae</taxon>
        <taxon>Pentapetalae</taxon>
        <taxon>asterids</taxon>
        <taxon>campanulids</taxon>
        <taxon>Apiales</taxon>
        <taxon>Apiaceae</taxon>
        <taxon>Apioideae</taxon>
        <taxon>apioid superclade</taxon>
        <taxon>Tordylieae</taxon>
        <taxon>Tordyliinae</taxon>
        <taxon>Heracleum</taxon>
    </lineage>
</organism>
<accession>A0AAD8IWX0</accession>
<feature type="compositionally biased region" description="Polar residues" evidence="1">
    <location>
        <begin position="242"/>
        <end position="268"/>
    </location>
</feature>
<feature type="region of interest" description="Disordered" evidence="1">
    <location>
        <begin position="386"/>
        <end position="424"/>
    </location>
</feature>
<feature type="compositionally biased region" description="Basic and acidic residues" evidence="1">
    <location>
        <begin position="398"/>
        <end position="424"/>
    </location>
</feature>
<proteinExistence type="predicted"/>
<feature type="compositionally biased region" description="Basic and acidic residues" evidence="1">
    <location>
        <begin position="533"/>
        <end position="543"/>
    </location>
</feature>
<sequence>MVDQVPNLDFPLPSGFASFTLEDEAGLDPNSANPHSTPYTHLRFSRLPKVQRQALQETRKRPLEADVGGSAENQEGVPAPSAANKEGSQTEPTVVPLEPKKKRAKRAKTTVSHPAVSQKTVEEQRVVNTSLDVPSQQGTSIEIGMSPKAPCTESAPPHVPTHEEPPLAETHMESGHSEDFTSQVDASQVPSVEQPSLSSPLSPSSFPTHSFVSSPQPTEGDILKPSGFHHPSPIMDEPPSSGPQEPISQSEMDTTPSNTEKEQGTSLLESETASTLFNLQGASYLREDAVTASVAVKDSGNVTVTGDPAVKDSVEVAVSTKPVVQAAVEPTVNLPTDSNISGKATVTSAQRDFDAVTVEDVSDDDVPLSQFLKVHFKPSISLHVSTAHTHASRMSEGVQKKREIKEKRGEHKNERHPNELAKGEGLEHVQSELEGALNVQALGHESSSVRSDEITRKNTESVRTPTASMPHSFPSPPRRLRTCGPSTANRLEALEHRQDGASQGEPASKEESRSKGEPATKGKSVSAKNKRGTKGDSGSKGEQEQEAGNLFEYEMVGETVLMSKEALEAMQGNAPSKRPVLPPVTIRETTPMPKESALEKKWREQEEQNRLGKGKDKMPEYILSGNAWSEGTEFSQEEANALMVDYRESTLKNHDEDFSRIVEGAMLEPSRRLNNCSTLLREKIISVCVKINEEKRWVIDVYLNNGISMFITMQLL</sequence>
<feature type="compositionally biased region" description="Basic and acidic residues" evidence="1">
    <location>
        <begin position="450"/>
        <end position="460"/>
    </location>
</feature>
<dbReference type="EMBL" id="JAUIZM010000003">
    <property type="protein sequence ID" value="KAK1393455.1"/>
    <property type="molecule type" value="Genomic_DNA"/>
</dbReference>
<reference evidence="2" key="1">
    <citation type="submission" date="2023-02" db="EMBL/GenBank/DDBJ databases">
        <title>Genome of toxic invasive species Heracleum sosnowskyi carries increased number of genes despite the absence of recent whole-genome duplications.</title>
        <authorList>
            <person name="Schelkunov M."/>
            <person name="Shtratnikova V."/>
            <person name="Makarenko M."/>
            <person name="Klepikova A."/>
            <person name="Omelchenko D."/>
            <person name="Novikova G."/>
            <person name="Obukhova E."/>
            <person name="Bogdanov V."/>
            <person name="Penin A."/>
            <person name="Logacheva M."/>
        </authorList>
    </citation>
    <scope>NUCLEOTIDE SEQUENCE</scope>
    <source>
        <strain evidence="2">Hsosn_3</strain>
        <tissue evidence="2">Leaf</tissue>
    </source>
</reference>
<feature type="compositionally biased region" description="Polar residues" evidence="1">
    <location>
        <begin position="206"/>
        <end position="217"/>
    </location>
</feature>